<comment type="similarity">
    <text evidence="2">Belongs to the ATP-dependent AMP-binding enzyme family.</text>
</comment>
<sequence length="1207" mass="135191">MDSYSENMLLTSGKWQQEREYWLSKLDPSAEPNAFEGDLKDAGLRPGAVDLVKGQIPPELTERLLPLCRYSQQGLYAFLLSGVLYLLHRYTGERIVTTGMPSGQQTAENTAPNRLIALQVHVDEALPFKEYIQQVSQTVQEARKYKHIPFQAIIRLLKHNPEAAVPAFKTVVALNTLHAPLYMQDSKASVTFYFIMEGDRLQLELLYERSMYSQRYMERMFDHFVGFLEEAIQQTDIPLNQIRLLSQGEIESLERLNPAAIRYPKDKTVHELFDTQAMNTADWTALRFGGMELTYGELKDRSDRLACLLRSKGIGRQRVAAVMTNRSLEMMIAILAVLKAGGAYLPIDPAYPPERISHMLEDSGAGVLLTQDGLISRVDFQGETVNLDDNRVYGELDPLLSNVNDPEDAAYLIYTSGSTGLPKGVLVPHRAVVNFITGITGRIPAFTEGKTIAAVTTLCFDIFVLETLLPLTQGLIVVIAGEEEQHNPALLQRWLAHNRIELLQATPSRIQLLLNDKPAEAGLEQLTTLMVGGEAFPDELLHQLRERCGGASIYNMYGPTETTVWSSVKDVTSASSITLGAPIANTQMYIVDPLLRLLPEGVAGELCIAGDGVAIGYWKREELTADKFVPCPYGNGGKMYRTGDLARRLPGGDIEFLGRMDHQVKIRGFRVELGEIESALLSLEQIKAAVCIAQEDGEGSHILCAYYVSSAALLADGIRSAIASRLPDYMLPSFYIPLSELPYTPNGKIDRKQLPSPYEKVSGLSIGEPPADEKEEKLLRIWKAVLEVETVGVTDDFFNVGGHSLKALKLEVELEKAGFSFESEEIYRYPTIRGFLRRMNGEGAGAATFSPKSRAAFESEAFASAALLTLKHDERIQPFNDLFYKECFYHSLFPILSYYQQSLLPILANDTVIYRYDEDTVHFQVDYAAAKPIEQLLLGIGIRTETRTVGHSVIEELKRAVLSNKPVIVRIDCYYASNRAETYKKQHWPHSWLVFGFDDSKQMFGVIEHDHIERLTYEKRWVSYEDALQGHLGFMDHFGSEMPVYYEFSAIHTNDVVPETDSLLETTASAAAHRQQLLDSSMQSLYSFLEKVKQALRDGQLIKDYGESLLDTLNQIVNAKLVDLYRYEKLAGEYTQLQGAVEESLEAWKQIRALVAKAVFAAKLSAKSAVMLNQQLDSALALEREYAAKLVGMHPETFELEGTQSTY</sequence>
<feature type="domain" description="Carrier" evidence="9">
    <location>
        <begin position="769"/>
        <end position="843"/>
    </location>
</feature>
<dbReference type="Gene3D" id="3.30.300.30">
    <property type="match status" value="1"/>
</dbReference>
<evidence type="ECO:0000256" key="3">
    <source>
        <dbReference type="ARBA" id="ARBA00022450"/>
    </source>
</evidence>
<dbReference type="GO" id="GO:0016874">
    <property type="term" value="F:ligase activity"/>
    <property type="evidence" value="ECO:0007669"/>
    <property type="project" value="UniProtKB-KW"/>
</dbReference>
<dbReference type="InterPro" id="IPR036736">
    <property type="entry name" value="ACP-like_sf"/>
</dbReference>
<dbReference type="Pfam" id="PF00501">
    <property type="entry name" value="AMP-binding"/>
    <property type="match status" value="1"/>
</dbReference>
<dbReference type="FunFam" id="3.40.50.12780:FF:000012">
    <property type="entry name" value="Non-ribosomal peptide synthetase"/>
    <property type="match status" value="1"/>
</dbReference>
<dbReference type="GO" id="GO:0031177">
    <property type="term" value="F:phosphopantetheine binding"/>
    <property type="evidence" value="ECO:0007669"/>
    <property type="project" value="TreeGrafter"/>
</dbReference>
<keyword evidence="5" id="KW-0436">Ligase</keyword>
<dbReference type="SUPFAM" id="SSF47336">
    <property type="entry name" value="ACP-like"/>
    <property type="match status" value="1"/>
</dbReference>
<dbReference type="InterPro" id="IPR025110">
    <property type="entry name" value="AMP-bd_C"/>
</dbReference>
<dbReference type="InterPro" id="IPR000873">
    <property type="entry name" value="AMP-dep_synth/lig_dom"/>
</dbReference>
<dbReference type="GO" id="GO:0017000">
    <property type="term" value="P:antibiotic biosynthetic process"/>
    <property type="evidence" value="ECO:0007669"/>
    <property type="project" value="UniProtKB-KW"/>
</dbReference>
<evidence type="ECO:0000256" key="4">
    <source>
        <dbReference type="ARBA" id="ARBA00022553"/>
    </source>
</evidence>
<dbReference type="InterPro" id="IPR020845">
    <property type="entry name" value="AMP-binding_CS"/>
</dbReference>
<dbReference type="Gene3D" id="2.30.38.10">
    <property type="entry name" value="Luciferase, Domain 3"/>
    <property type="match status" value="1"/>
</dbReference>
<dbReference type="Gene3D" id="3.30.559.30">
    <property type="entry name" value="Nonribosomal peptide synthetase, condensation domain"/>
    <property type="match status" value="1"/>
</dbReference>
<dbReference type="InterPro" id="IPR009081">
    <property type="entry name" value="PP-bd_ACP"/>
</dbReference>
<evidence type="ECO:0000256" key="8">
    <source>
        <dbReference type="ARBA" id="ARBA00023268"/>
    </source>
</evidence>
<keyword evidence="7" id="KW-0045">Antibiotic biosynthesis</keyword>
<dbReference type="PROSITE" id="PS00455">
    <property type="entry name" value="AMP_BINDING"/>
    <property type="match status" value="1"/>
</dbReference>
<comment type="cofactor">
    <cofactor evidence="1">
        <name>pantetheine 4'-phosphate</name>
        <dbReference type="ChEBI" id="CHEBI:47942"/>
    </cofactor>
</comment>
<dbReference type="GO" id="GO:0005737">
    <property type="term" value="C:cytoplasm"/>
    <property type="evidence" value="ECO:0007669"/>
    <property type="project" value="TreeGrafter"/>
</dbReference>
<dbReference type="Gene3D" id="1.10.1200.10">
    <property type="entry name" value="ACP-like"/>
    <property type="match status" value="1"/>
</dbReference>
<dbReference type="AlphaFoldDB" id="A0A1B2DNZ2"/>
<keyword evidence="6" id="KW-0677">Repeat</keyword>
<dbReference type="FunFam" id="3.40.50.980:FF:000001">
    <property type="entry name" value="Non-ribosomal peptide synthetase"/>
    <property type="match status" value="1"/>
</dbReference>
<evidence type="ECO:0000313" key="10">
    <source>
        <dbReference type="EMBL" id="ANY69430.1"/>
    </source>
</evidence>
<dbReference type="FunFam" id="2.30.38.10:FF:000001">
    <property type="entry name" value="Non-ribosomal peptide synthetase PvdI"/>
    <property type="match status" value="1"/>
</dbReference>
<dbReference type="GO" id="GO:0044550">
    <property type="term" value="P:secondary metabolite biosynthetic process"/>
    <property type="evidence" value="ECO:0007669"/>
    <property type="project" value="UniProtKB-ARBA"/>
</dbReference>
<dbReference type="RefSeq" id="WP_172455625.1">
    <property type="nucleotide sequence ID" value="NZ_CP016808.1"/>
</dbReference>
<reference evidence="10" key="1">
    <citation type="submission" date="2016-08" db="EMBL/GenBank/DDBJ databases">
        <title>Complete Genome Seqeunce of Paenibacillus sp. BIHB 4019 from tea rhizoplane.</title>
        <authorList>
            <person name="Thakur R."/>
            <person name="Swarnkar M.K."/>
            <person name="Gulati A."/>
        </authorList>
    </citation>
    <scope>NUCLEOTIDE SEQUENCE [LARGE SCALE GENOMIC DNA]</scope>
    <source>
        <strain evidence="10">BIHB4019</strain>
    </source>
</reference>
<dbReference type="SUPFAM" id="SSF52777">
    <property type="entry name" value="CoA-dependent acyltransferases"/>
    <property type="match status" value="1"/>
</dbReference>
<name>A0A1B2DNZ2_9BACL</name>
<dbReference type="InterPro" id="IPR045851">
    <property type="entry name" value="AMP-bd_C_sf"/>
</dbReference>
<keyword evidence="4" id="KW-0597">Phosphoprotein</keyword>
<proteinExistence type="inferred from homology"/>
<gene>
    <name evidence="10" type="ORF">BBD42_25305</name>
</gene>
<dbReference type="PROSITE" id="PS50075">
    <property type="entry name" value="CARRIER"/>
    <property type="match status" value="1"/>
</dbReference>
<dbReference type="SUPFAM" id="SSF56801">
    <property type="entry name" value="Acetyl-CoA synthetase-like"/>
    <property type="match status" value="1"/>
</dbReference>
<dbReference type="Gene3D" id="3.40.50.980">
    <property type="match status" value="2"/>
</dbReference>
<protein>
    <recommendedName>
        <fullName evidence="9">Carrier domain-containing protein</fullName>
    </recommendedName>
</protein>
<dbReference type="CDD" id="cd05930">
    <property type="entry name" value="A_NRPS"/>
    <property type="match status" value="1"/>
</dbReference>
<dbReference type="NCBIfam" id="TIGR01733">
    <property type="entry name" value="AA-adenyl-dom"/>
    <property type="match status" value="1"/>
</dbReference>
<dbReference type="EMBL" id="CP016808">
    <property type="protein sequence ID" value="ANY69430.1"/>
    <property type="molecule type" value="Genomic_DNA"/>
</dbReference>
<dbReference type="InterPro" id="IPR001242">
    <property type="entry name" value="Condensation_dom"/>
</dbReference>
<evidence type="ECO:0000259" key="9">
    <source>
        <dbReference type="PROSITE" id="PS50075"/>
    </source>
</evidence>
<dbReference type="Pfam" id="PF00668">
    <property type="entry name" value="Condensation"/>
    <property type="match status" value="1"/>
</dbReference>
<keyword evidence="8" id="KW-0511">Multifunctional enzyme</keyword>
<organism evidence="10">
    <name type="scientific">Paenibacillus sp. BIHB 4019</name>
    <dbReference type="NCBI Taxonomy" id="1870819"/>
    <lineage>
        <taxon>Bacteria</taxon>
        <taxon>Bacillati</taxon>
        <taxon>Bacillota</taxon>
        <taxon>Bacilli</taxon>
        <taxon>Bacillales</taxon>
        <taxon>Paenibacillaceae</taxon>
        <taxon>Paenibacillus</taxon>
    </lineage>
</organism>
<keyword evidence="3" id="KW-0596">Phosphopantetheine</keyword>
<evidence type="ECO:0000256" key="6">
    <source>
        <dbReference type="ARBA" id="ARBA00022737"/>
    </source>
</evidence>
<dbReference type="GO" id="GO:0043041">
    <property type="term" value="P:amino acid activation for nonribosomal peptide biosynthetic process"/>
    <property type="evidence" value="ECO:0007669"/>
    <property type="project" value="TreeGrafter"/>
</dbReference>
<dbReference type="PANTHER" id="PTHR45527">
    <property type="entry name" value="NONRIBOSOMAL PEPTIDE SYNTHETASE"/>
    <property type="match status" value="1"/>
</dbReference>
<dbReference type="FunFam" id="3.30.300.30:FF:000010">
    <property type="entry name" value="Enterobactin synthetase component F"/>
    <property type="match status" value="1"/>
</dbReference>
<dbReference type="InterPro" id="IPR010071">
    <property type="entry name" value="AA_adenyl_dom"/>
</dbReference>
<dbReference type="Pfam" id="PF00550">
    <property type="entry name" value="PP-binding"/>
    <property type="match status" value="1"/>
</dbReference>
<evidence type="ECO:0000256" key="1">
    <source>
        <dbReference type="ARBA" id="ARBA00001957"/>
    </source>
</evidence>
<dbReference type="Pfam" id="PF13193">
    <property type="entry name" value="AMP-binding_C"/>
    <property type="match status" value="1"/>
</dbReference>
<evidence type="ECO:0000256" key="2">
    <source>
        <dbReference type="ARBA" id="ARBA00006432"/>
    </source>
</evidence>
<dbReference type="PANTHER" id="PTHR45527:SF1">
    <property type="entry name" value="FATTY ACID SYNTHASE"/>
    <property type="match status" value="1"/>
</dbReference>
<evidence type="ECO:0000256" key="7">
    <source>
        <dbReference type="ARBA" id="ARBA00023194"/>
    </source>
</evidence>
<evidence type="ECO:0000256" key="5">
    <source>
        <dbReference type="ARBA" id="ARBA00022598"/>
    </source>
</evidence>
<accession>A0A1B2DNZ2</accession>